<dbReference type="Proteomes" id="UP000767446">
    <property type="component" value="Unassembled WGS sequence"/>
</dbReference>
<name>A0A941JUL4_9CHRO</name>
<evidence type="ECO:0000313" key="1">
    <source>
        <dbReference type="EMBL" id="MBR8827035.1"/>
    </source>
</evidence>
<protein>
    <submittedName>
        <fullName evidence="1">Uncharacterized protein</fullName>
    </submittedName>
</protein>
<accession>A0A941JUL4</accession>
<dbReference type="AlphaFoldDB" id="A0A941JUL4"/>
<comment type="caution">
    <text evidence="1">The sequence shown here is derived from an EMBL/GenBank/DDBJ whole genome shotgun (WGS) entry which is preliminary data.</text>
</comment>
<proteinExistence type="predicted"/>
<sequence length="74" mass="8641">MNNRKTQTKIIRQGEYIAEIDVTLTYTNEDWSPYLSLEEAEKLDNLRFALQNNDLKTATQLAHIYRLTPVILTV</sequence>
<gene>
    <name evidence="1" type="ORF">DSM107014_03855</name>
</gene>
<organism evidence="1 2">
    <name type="scientific">Gomphosphaeria aponina SAG 52.96 = DSM 107014</name>
    <dbReference type="NCBI Taxonomy" id="1521640"/>
    <lineage>
        <taxon>Bacteria</taxon>
        <taxon>Bacillati</taxon>
        <taxon>Cyanobacteriota</taxon>
        <taxon>Cyanophyceae</taxon>
        <taxon>Oscillatoriophycideae</taxon>
        <taxon>Chroococcales</taxon>
        <taxon>Gomphosphaeriaceae</taxon>
        <taxon>Gomphosphaeria</taxon>
    </lineage>
</organism>
<evidence type="ECO:0000313" key="2">
    <source>
        <dbReference type="Proteomes" id="UP000767446"/>
    </source>
</evidence>
<reference evidence="1" key="1">
    <citation type="submission" date="2021-02" db="EMBL/GenBank/DDBJ databases">
        <title>Metagenome analyses of Stigonema ocellatum DSM 106950, Chlorogloea purpurea SAG 13.99 and Gomphosphaeria aponina DSM 107014.</title>
        <authorList>
            <person name="Marter P."/>
            <person name="Huang S."/>
        </authorList>
    </citation>
    <scope>NUCLEOTIDE SEQUENCE</scope>
    <source>
        <strain evidence="1">JP213</strain>
    </source>
</reference>
<dbReference type="EMBL" id="JADQBC010000018">
    <property type="protein sequence ID" value="MBR8827035.1"/>
    <property type="molecule type" value="Genomic_DNA"/>
</dbReference>